<keyword evidence="4" id="KW-1185">Reference proteome</keyword>
<name>A0A392NFQ0_9FABA</name>
<keyword evidence="1" id="KW-0175">Coiled coil</keyword>
<dbReference type="Proteomes" id="UP000265520">
    <property type="component" value="Unassembled WGS sequence"/>
</dbReference>
<evidence type="ECO:0000313" key="3">
    <source>
        <dbReference type="EMBL" id="MCH98676.1"/>
    </source>
</evidence>
<proteinExistence type="predicted"/>
<dbReference type="EMBL" id="LXQA010038242">
    <property type="protein sequence ID" value="MCH98676.1"/>
    <property type="molecule type" value="Genomic_DNA"/>
</dbReference>
<feature type="region of interest" description="Disordered" evidence="2">
    <location>
        <begin position="244"/>
        <end position="263"/>
    </location>
</feature>
<reference evidence="3 4" key="1">
    <citation type="journal article" date="2018" name="Front. Plant Sci.">
        <title>Red Clover (Trifolium pratense) and Zigzag Clover (T. medium) - A Picture of Genomic Similarities and Differences.</title>
        <authorList>
            <person name="Dluhosova J."/>
            <person name="Istvanek J."/>
            <person name="Nedelnik J."/>
            <person name="Repkova J."/>
        </authorList>
    </citation>
    <scope>NUCLEOTIDE SEQUENCE [LARGE SCALE GENOMIC DNA]</scope>
    <source>
        <strain evidence="4">cv. 10/8</strain>
        <tissue evidence="3">Leaf</tissue>
    </source>
</reference>
<evidence type="ECO:0000256" key="2">
    <source>
        <dbReference type="SAM" id="MobiDB-lite"/>
    </source>
</evidence>
<dbReference type="AlphaFoldDB" id="A0A392NFQ0"/>
<feature type="region of interest" description="Disordered" evidence="2">
    <location>
        <begin position="1"/>
        <end position="52"/>
    </location>
</feature>
<organism evidence="3 4">
    <name type="scientific">Trifolium medium</name>
    <dbReference type="NCBI Taxonomy" id="97028"/>
    <lineage>
        <taxon>Eukaryota</taxon>
        <taxon>Viridiplantae</taxon>
        <taxon>Streptophyta</taxon>
        <taxon>Embryophyta</taxon>
        <taxon>Tracheophyta</taxon>
        <taxon>Spermatophyta</taxon>
        <taxon>Magnoliopsida</taxon>
        <taxon>eudicotyledons</taxon>
        <taxon>Gunneridae</taxon>
        <taxon>Pentapetalae</taxon>
        <taxon>rosids</taxon>
        <taxon>fabids</taxon>
        <taxon>Fabales</taxon>
        <taxon>Fabaceae</taxon>
        <taxon>Papilionoideae</taxon>
        <taxon>50 kb inversion clade</taxon>
        <taxon>NPAAA clade</taxon>
        <taxon>Hologalegina</taxon>
        <taxon>IRL clade</taxon>
        <taxon>Trifolieae</taxon>
        <taxon>Trifolium</taxon>
    </lineage>
</organism>
<protein>
    <submittedName>
        <fullName evidence="3">Uncharacterized protein</fullName>
    </submittedName>
</protein>
<evidence type="ECO:0000256" key="1">
    <source>
        <dbReference type="SAM" id="Coils"/>
    </source>
</evidence>
<comment type="caution">
    <text evidence="3">The sequence shown here is derived from an EMBL/GenBank/DDBJ whole genome shotgun (WGS) entry which is preliminary data.</text>
</comment>
<feature type="coiled-coil region" evidence="1">
    <location>
        <begin position="133"/>
        <end position="174"/>
    </location>
</feature>
<feature type="compositionally biased region" description="Basic and acidic residues" evidence="2">
    <location>
        <begin position="20"/>
        <end position="35"/>
    </location>
</feature>
<accession>A0A392NFQ0</accession>
<sequence>MAPAGTPSGQASPSPVVEVTGEKRPHEGEPREAGPRKNPRVDSAGGSGGLHRVHPGVPAKLFVLPPALGHAKLFDRQTQLVVSEPEKAILEDMGAESIKNEIANSFVAVMKLLEIVNFLNGRECQYLAERDAALDLVKTLEEVEARLDVVTKERDLLLEQVKERNKQIASMEEKLRTAGATAITEEEKELDPDGAYAGFSRVDFVKSVLDWQGFVVEVSSGQFRNAVAQIKLLNPNVELNLSGLDEEKEVRDGQIASPPDSGN</sequence>
<evidence type="ECO:0000313" key="4">
    <source>
        <dbReference type="Proteomes" id="UP000265520"/>
    </source>
</evidence>